<organism evidence="2 3">
    <name type="scientific">Phlebiopsis gigantea (strain 11061_1 CR5-6)</name>
    <name type="common">White-rot fungus</name>
    <name type="synonym">Peniophora gigantea</name>
    <dbReference type="NCBI Taxonomy" id="745531"/>
    <lineage>
        <taxon>Eukaryota</taxon>
        <taxon>Fungi</taxon>
        <taxon>Dikarya</taxon>
        <taxon>Basidiomycota</taxon>
        <taxon>Agaricomycotina</taxon>
        <taxon>Agaricomycetes</taxon>
        <taxon>Polyporales</taxon>
        <taxon>Phanerochaetaceae</taxon>
        <taxon>Phlebiopsis</taxon>
    </lineage>
</organism>
<reference evidence="2 3" key="1">
    <citation type="journal article" date="2014" name="PLoS Genet.">
        <title>Analysis of the Phlebiopsis gigantea genome, transcriptome and secretome provides insight into its pioneer colonization strategies of wood.</title>
        <authorList>
            <person name="Hori C."/>
            <person name="Ishida T."/>
            <person name="Igarashi K."/>
            <person name="Samejima M."/>
            <person name="Suzuki H."/>
            <person name="Master E."/>
            <person name="Ferreira P."/>
            <person name="Ruiz-Duenas F.J."/>
            <person name="Held B."/>
            <person name="Canessa P."/>
            <person name="Larrondo L.F."/>
            <person name="Schmoll M."/>
            <person name="Druzhinina I.S."/>
            <person name="Kubicek C.P."/>
            <person name="Gaskell J.A."/>
            <person name="Kersten P."/>
            <person name="St John F."/>
            <person name="Glasner J."/>
            <person name="Sabat G."/>
            <person name="Splinter BonDurant S."/>
            <person name="Syed K."/>
            <person name="Yadav J."/>
            <person name="Mgbeahuruike A.C."/>
            <person name="Kovalchuk A."/>
            <person name="Asiegbu F.O."/>
            <person name="Lackner G."/>
            <person name="Hoffmeister D."/>
            <person name="Rencoret J."/>
            <person name="Gutierrez A."/>
            <person name="Sun H."/>
            <person name="Lindquist E."/>
            <person name="Barry K."/>
            <person name="Riley R."/>
            <person name="Grigoriev I.V."/>
            <person name="Henrissat B."/>
            <person name="Kues U."/>
            <person name="Berka R.M."/>
            <person name="Martinez A.T."/>
            <person name="Covert S.F."/>
            <person name="Blanchette R.A."/>
            <person name="Cullen D."/>
        </authorList>
    </citation>
    <scope>NUCLEOTIDE SEQUENCE [LARGE SCALE GENOMIC DNA]</scope>
    <source>
        <strain evidence="2 3">11061_1 CR5-6</strain>
    </source>
</reference>
<evidence type="ECO:0000259" key="1">
    <source>
        <dbReference type="Pfam" id="PF12937"/>
    </source>
</evidence>
<dbReference type="OrthoDB" id="2754677at2759"/>
<dbReference type="AlphaFoldDB" id="A0A0C3S782"/>
<dbReference type="PANTHER" id="PTHR38926:SF5">
    <property type="entry name" value="F-BOX AND LEUCINE-RICH REPEAT PROTEIN 6"/>
    <property type="match status" value="1"/>
</dbReference>
<dbReference type="STRING" id="745531.A0A0C3S782"/>
<name>A0A0C3S782_PHLG1</name>
<keyword evidence="3" id="KW-1185">Reference proteome</keyword>
<proteinExistence type="predicted"/>
<accession>A0A0C3S782</accession>
<gene>
    <name evidence="2" type="ORF">PHLGIDRAFT_190186</name>
</gene>
<protein>
    <recommendedName>
        <fullName evidence="1">F-box domain-containing protein</fullName>
    </recommendedName>
</protein>
<dbReference type="Gene3D" id="1.20.1280.50">
    <property type="match status" value="1"/>
</dbReference>
<dbReference type="InterPro" id="IPR001810">
    <property type="entry name" value="F-box_dom"/>
</dbReference>
<dbReference type="Proteomes" id="UP000053257">
    <property type="component" value="Unassembled WGS sequence"/>
</dbReference>
<evidence type="ECO:0000313" key="3">
    <source>
        <dbReference type="Proteomes" id="UP000053257"/>
    </source>
</evidence>
<dbReference type="HOGENOM" id="CLU_470996_0_0_1"/>
<dbReference type="PANTHER" id="PTHR38926">
    <property type="entry name" value="F-BOX DOMAIN CONTAINING PROTEIN, EXPRESSED"/>
    <property type="match status" value="1"/>
</dbReference>
<dbReference type="InterPro" id="IPR036047">
    <property type="entry name" value="F-box-like_dom_sf"/>
</dbReference>
<evidence type="ECO:0000313" key="2">
    <source>
        <dbReference type="EMBL" id="KIP04550.1"/>
    </source>
</evidence>
<dbReference type="Pfam" id="PF12937">
    <property type="entry name" value="F-box-like"/>
    <property type="match status" value="1"/>
</dbReference>
<dbReference type="SUPFAM" id="SSF81383">
    <property type="entry name" value="F-box domain"/>
    <property type="match status" value="1"/>
</dbReference>
<feature type="domain" description="F-box" evidence="1">
    <location>
        <begin position="62"/>
        <end position="113"/>
    </location>
</feature>
<sequence length="579" mass="64681">MSSEWIKDGRCKGQTLAGHVTPLLLVAIVDMSFSELAIVQQETLRAQITLLLRQLNDWTHPARLPPELLCEIFADIYPNQPGKRTSHGVFTAAQVCHHWREVALGSHQLWTHIELDRSEDYIRMMFERSQQCLLDFTYSEHHAGSPKYHLVWSQIHRARSVVFSHSPDNCHLPPKKLHAPNLETFIEKFDFTTNSPLLPLLDVPRLRRAVILAPSTPAAESLASLTHLEVLWVEGQPFNPPLEEVLAILGSLPSLSSLHIAIQFDLRTENPRIPQSCPVVSLKKLETLEFGAGCDLAGAAFFLDHTEIPLHTLIVSKADTGNANFNIPAIKHLMYGSTMTVLRQFCAARALTGLRLELREPSHSKGLALSVSATTDQPQEKFWHPSTQQDLPFTVTLPYRPEAYPALTPLLSDLRSLTISVHWKPADLGGLHSMLGTLDMMESVTLYNERSRLDRKSQLAFLDVDAFFTAPNGRAHFPRLATLRLASIELEGGPLCMYCAGISINDWGFAGHCACGTHYPRLVTWLANRCDAGMPLARVVFEQCSDLGEKRKAELQSLVTGEIVEIDNASSRRRTRSSI</sequence>
<dbReference type="EMBL" id="KN840570">
    <property type="protein sequence ID" value="KIP04550.1"/>
    <property type="molecule type" value="Genomic_DNA"/>
</dbReference>